<gene>
    <name evidence="4" type="primary">AVEN_93975_1</name>
    <name evidence="4" type="ORF">NPIL_499031</name>
</gene>
<feature type="chain" id="PRO_5036504270" evidence="3">
    <location>
        <begin position="24"/>
        <end position="175"/>
    </location>
</feature>
<feature type="transmembrane region" description="Helical" evidence="2">
    <location>
        <begin position="149"/>
        <end position="172"/>
    </location>
</feature>
<comment type="caution">
    <text evidence="4">The sequence shown here is derived from an EMBL/GenBank/DDBJ whole genome shotgun (WGS) entry which is preliminary data.</text>
</comment>
<evidence type="ECO:0000256" key="2">
    <source>
        <dbReference type="SAM" id="Phobius"/>
    </source>
</evidence>
<accession>A0A8X6UN66</accession>
<feature type="region of interest" description="Disordered" evidence="1">
    <location>
        <begin position="116"/>
        <end position="141"/>
    </location>
</feature>
<dbReference type="Proteomes" id="UP000887013">
    <property type="component" value="Unassembled WGS sequence"/>
</dbReference>
<evidence type="ECO:0000256" key="3">
    <source>
        <dbReference type="SAM" id="SignalP"/>
    </source>
</evidence>
<keyword evidence="2" id="KW-1133">Transmembrane helix</keyword>
<proteinExistence type="predicted"/>
<keyword evidence="5" id="KW-1185">Reference proteome</keyword>
<evidence type="ECO:0000256" key="1">
    <source>
        <dbReference type="SAM" id="MobiDB-lite"/>
    </source>
</evidence>
<feature type="signal peptide" evidence="3">
    <location>
        <begin position="1"/>
        <end position="23"/>
    </location>
</feature>
<protein>
    <submittedName>
        <fullName evidence="4">Ig-like domain-containing protein</fullName>
    </submittedName>
</protein>
<evidence type="ECO:0000313" key="4">
    <source>
        <dbReference type="EMBL" id="GFU60996.1"/>
    </source>
</evidence>
<keyword evidence="3" id="KW-0732">Signal</keyword>
<name>A0A8X6UN66_NEPPI</name>
<sequence length="175" mass="18998">MIRSTSPLSLGNKVISLLFLALAEAPGDRVTYKEGDKSLDALSAIDRTNDLLRVIVIAPEGVILLPSSGRFTGANGQQSIRLSIGVEIPLRTSIHDSQHFINEPTTARTEAVKGKVPPMQDESLTKELEDDVEPPIQRPSVSEGASNKAAWFSINGITSSGFITLIFMYLWLSFS</sequence>
<keyword evidence="2" id="KW-0812">Transmembrane</keyword>
<evidence type="ECO:0000313" key="5">
    <source>
        <dbReference type="Proteomes" id="UP000887013"/>
    </source>
</evidence>
<dbReference type="EMBL" id="BMAW01040781">
    <property type="protein sequence ID" value="GFU60996.1"/>
    <property type="molecule type" value="Genomic_DNA"/>
</dbReference>
<organism evidence="4 5">
    <name type="scientific">Nephila pilipes</name>
    <name type="common">Giant wood spider</name>
    <name type="synonym">Nephila maculata</name>
    <dbReference type="NCBI Taxonomy" id="299642"/>
    <lineage>
        <taxon>Eukaryota</taxon>
        <taxon>Metazoa</taxon>
        <taxon>Ecdysozoa</taxon>
        <taxon>Arthropoda</taxon>
        <taxon>Chelicerata</taxon>
        <taxon>Arachnida</taxon>
        <taxon>Araneae</taxon>
        <taxon>Araneomorphae</taxon>
        <taxon>Entelegynae</taxon>
        <taxon>Araneoidea</taxon>
        <taxon>Nephilidae</taxon>
        <taxon>Nephila</taxon>
    </lineage>
</organism>
<keyword evidence="2" id="KW-0472">Membrane</keyword>
<dbReference type="AlphaFoldDB" id="A0A8X6UN66"/>
<dbReference type="OrthoDB" id="6428414at2759"/>
<reference evidence="4" key="1">
    <citation type="submission" date="2020-08" db="EMBL/GenBank/DDBJ databases">
        <title>Multicomponent nature underlies the extraordinary mechanical properties of spider dragline silk.</title>
        <authorList>
            <person name="Kono N."/>
            <person name="Nakamura H."/>
            <person name="Mori M."/>
            <person name="Yoshida Y."/>
            <person name="Ohtoshi R."/>
            <person name="Malay A.D."/>
            <person name="Moran D.A.P."/>
            <person name="Tomita M."/>
            <person name="Numata K."/>
            <person name="Arakawa K."/>
        </authorList>
    </citation>
    <scope>NUCLEOTIDE SEQUENCE</scope>
</reference>